<dbReference type="SUPFAM" id="SSF52540">
    <property type="entry name" value="P-loop containing nucleoside triphosphate hydrolases"/>
    <property type="match status" value="2"/>
</dbReference>
<feature type="domain" description="Protein CR006 P-loop" evidence="2">
    <location>
        <begin position="26"/>
        <end position="704"/>
    </location>
</feature>
<keyword evidence="4" id="KW-1185">Reference proteome</keyword>
<dbReference type="InterPro" id="IPR027417">
    <property type="entry name" value="P-loop_NTPase"/>
</dbReference>
<dbReference type="PANTHER" id="PTHR32114:SF2">
    <property type="entry name" value="ABC TRANSPORTER ABCH.3"/>
    <property type="match status" value="1"/>
</dbReference>
<protein>
    <recommendedName>
        <fullName evidence="2">Protein CR006 P-loop domain-containing protein</fullName>
    </recommendedName>
</protein>
<accession>A0AA94JD75</accession>
<dbReference type="RefSeq" id="WP_126819055.1">
    <property type="nucleotide sequence ID" value="NZ_PIPS01000001.1"/>
</dbReference>
<comment type="caution">
    <text evidence="3">The sequence shown here is derived from an EMBL/GenBank/DDBJ whole genome shotgun (WGS) entry which is preliminary data.</text>
</comment>
<name>A0AA94JD75_9GAMM</name>
<dbReference type="InterPro" id="IPR026866">
    <property type="entry name" value="CR006_AAA"/>
</dbReference>
<evidence type="ECO:0000259" key="2">
    <source>
        <dbReference type="Pfam" id="PF13166"/>
    </source>
</evidence>
<evidence type="ECO:0000313" key="3">
    <source>
        <dbReference type="EMBL" id="RUO44492.1"/>
    </source>
</evidence>
<dbReference type="Pfam" id="PF13166">
    <property type="entry name" value="AAA_13"/>
    <property type="match status" value="1"/>
</dbReference>
<dbReference type="EMBL" id="PIPS01000001">
    <property type="protein sequence ID" value="RUO44492.1"/>
    <property type="molecule type" value="Genomic_DNA"/>
</dbReference>
<gene>
    <name evidence="3" type="ORF">CWE23_00120</name>
</gene>
<reference evidence="4" key="1">
    <citation type="journal article" date="2018" name="Front. Microbiol.">
        <title>Genome-Based Analysis Reveals the Taxonomy and Diversity of the Family Idiomarinaceae.</title>
        <authorList>
            <person name="Liu Y."/>
            <person name="Lai Q."/>
            <person name="Shao Z."/>
        </authorList>
    </citation>
    <scope>NUCLEOTIDE SEQUENCE [LARGE SCALE GENOMIC DNA]</scope>
    <source>
        <strain evidence="4">SN-14</strain>
    </source>
</reference>
<dbReference type="Gene3D" id="3.40.50.300">
    <property type="entry name" value="P-loop containing nucleotide triphosphate hydrolases"/>
    <property type="match status" value="2"/>
</dbReference>
<feature type="coiled-coil region" evidence="1">
    <location>
        <begin position="96"/>
        <end position="151"/>
    </location>
</feature>
<dbReference type="AlphaFoldDB" id="A0AA94JD75"/>
<organism evidence="3 4">
    <name type="scientific">Idiomarina aquatica</name>
    <dbReference type="NCBI Taxonomy" id="1327752"/>
    <lineage>
        <taxon>Bacteria</taxon>
        <taxon>Pseudomonadati</taxon>
        <taxon>Pseudomonadota</taxon>
        <taxon>Gammaproteobacteria</taxon>
        <taxon>Alteromonadales</taxon>
        <taxon>Idiomarinaceae</taxon>
        <taxon>Idiomarina</taxon>
    </lineage>
</organism>
<evidence type="ECO:0000256" key="1">
    <source>
        <dbReference type="SAM" id="Coils"/>
    </source>
</evidence>
<sequence>MLSKISLKGVTSYSPTTPCEIIDLNKKVNLFFGLNGSGKSTIGNYLQSISEPNFSECSVEPYPLEAEVIVYNQKFIEDNFYQKPSQQGIFTVGEENKEIQEDIEKKLVEIDELESRLNEIEENAKNNTSEIEKLENQLRDKVWKHKELQKSDTLRFCYQGKNTKAKFLEEVLKHPEEPIKNLKELDELAKNLSDDTLPKPLHRILDFPMSALEQDPVLQQSIVGSDDSYLSSLVETLNNSDWVKKGMVYVNDQDDCPFCQRALPDGFKVQLEKLFDETYEQRLNDLEKLKNDYHNAITLLSSDVDSLRSIDENRLTTLLELLESEVESNVRKIDSKISSPSKTVQLKNTATIINEINEIVSELNEEIQEFNARLNDKEKYKGEIRDNYWRNIFDVNRSAIEIFNEKKQSKNNELSALRCEYKKVKVKKNESKIELTKLQEHSSGAQLSISVINTQLKSLGITSFSIVPSPEDQGLYRISRQNSSEEEVYATLSEGEKTLLTFLYFIESCYGSKNKDEAVVLNNRIIVIDDPISSLSHNFVFDIASIIHHKIICENFRQVFVLTHNMYFFHELLLLRSPVPTNNINDYNLFRVSKSDYSSVQKMERNSLQNDYQTYWQIVRDCRDGLMSSNMLPNAMRNILEHYFNFIHNKGKLKTTLEELGEEVVEFKPFFRFVSRMSHSDAVNLFDTGALPKDKYLETFEEIFRRTGFHDHYKHMMED</sequence>
<keyword evidence="1" id="KW-0175">Coiled coil</keyword>
<evidence type="ECO:0000313" key="4">
    <source>
        <dbReference type="Proteomes" id="UP000286680"/>
    </source>
</evidence>
<dbReference type="PANTHER" id="PTHR32114">
    <property type="entry name" value="ABC TRANSPORTER ABCH.3"/>
    <property type="match status" value="1"/>
</dbReference>
<feature type="coiled-coil region" evidence="1">
    <location>
        <begin position="346"/>
        <end position="427"/>
    </location>
</feature>
<dbReference type="Proteomes" id="UP000286680">
    <property type="component" value="Unassembled WGS sequence"/>
</dbReference>
<proteinExistence type="predicted"/>